<feature type="signal peptide" evidence="1">
    <location>
        <begin position="1"/>
        <end position="27"/>
    </location>
</feature>
<dbReference type="InterPro" id="IPR045474">
    <property type="entry name" value="GEVED"/>
</dbReference>
<dbReference type="RefSeq" id="WP_386093755.1">
    <property type="nucleotide sequence ID" value="NZ_JBHUOZ010000001.1"/>
</dbReference>
<evidence type="ECO:0000313" key="4">
    <source>
        <dbReference type="EMBL" id="MFD2918150.1"/>
    </source>
</evidence>
<feature type="domain" description="Secretion system C-terminal sorting" evidence="2">
    <location>
        <begin position="809"/>
        <end position="885"/>
    </location>
</feature>
<feature type="chain" id="PRO_5045773190" evidence="1">
    <location>
        <begin position="28"/>
        <end position="887"/>
    </location>
</feature>
<reference evidence="5" key="1">
    <citation type="journal article" date="2019" name="Int. J. Syst. Evol. Microbiol.">
        <title>The Global Catalogue of Microorganisms (GCM) 10K type strain sequencing project: providing services to taxonomists for standard genome sequencing and annotation.</title>
        <authorList>
            <consortium name="The Broad Institute Genomics Platform"/>
            <consortium name="The Broad Institute Genome Sequencing Center for Infectious Disease"/>
            <person name="Wu L."/>
            <person name="Ma J."/>
        </authorList>
    </citation>
    <scope>NUCLEOTIDE SEQUENCE [LARGE SCALE GENOMIC DNA]</scope>
    <source>
        <strain evidence="5">KCTC 23299</strain>
    </source>
</reference>
<dbReference type="InterPro" id="IPR013783">
    <property type="entry name" value="Ig-like_fold"/>
</dbReference>
<keyword evidence="5" id="KW-1185">Reference proteome</keyword>
<comment type="caution">
    <text evidence="4">The sequence shown here is derived from an EMBL/GenBank/DDBJ whole genome shotgun (WGS) entry which is preliminary data.</text>
</comment>
<dbReference type="Pfam" id="PF18962">
    <property type="entry name" value="Por_Secre_tail"/>
    <property type="match status" value="1"/>
</dbReference>
<proteinExistence type="predicted"/>
<dbReference type="Gene3D" id="2.60.40.10">
    <property type="entry name" value="Immunoglobulins"/>
    <property type="match status" value="1"/>
</dbReference>
<dbReference type="Pfam" id="PF20009">
    <property type="entry name" value="GEVED"/>
    <property type="match status" value="1"/>
</dbReference>
<keyword evidence="1" id="KW-0732">Signal</keyword>
<organism evidence="4 5">
    <name type="scientific">Terrimonas rubra</name>
    <dbReference type="NCBI Taxonomy" id="1035890"/>
    <lineage>
        <taxon>Bacteria</taxon>
        <taxon>Pseudomonadati</taxon>
        <taxon>Bacteroidota</taxon>
        <taxon>Chitinophagia</taxon>
        <taxon>Chitinophagales</taxon>
        <taxon>Chitinophagaceae</taxon>
        <taxon>Terrimonas</taxon>
    </lineage>
</organism>
<gene>
    <name evidence="4" type="ORF">ACFS6H_00435</name>
</gene>
<dbReference type="NCBIfam" id="TIGR04183">
    <property type="entry name" value="Por_Secre_tail"/>
    <property type="match status" value="1"/>
</dbReference>
<dbReference type="EMBL" id="JBHUOZ010000001">
    <property type="protein sequence ID" value="MFD2918150.1"/>
    <property type="molecule type" value="Genomic_DNA"/>
</dbReference>
<evidence type="ECO:0000313" key="5">
    <source>
        <dbReference type="Proteomes" id="UP001597511"/>
    </source>
</evidence>
<dbReference type="Proteomes" id="UP001597511">
    <property type="component" value="Unassembled WGS sequence"/>
</dbReference>
<protein>
    <submittedName>
        <fullName evidence="4">GEVED domain-containing protein</fullName>
    </submittedName>
</protein>
<feature type="domain" description="GEVED" evidence="3">
    <location>
        <begin position="612"/>
        <end position="694"/>
    </location>
</feature>
<name>A0ABW5ZYP3_9BACT</name>
<accession>A0ABW5ZYP3</accession>
<sequence>MKRHLTAVVKLMLVACFSMVITTYVNAQCGTGYTRAQTNWDNLDFLPSTGNRYTDYYSGAVSAYNQNFALGTNTVNFNFSSSFTLDGEQTAHTGDITANSVTYAGADVRFIPTANNSSFTITFENLVQDARFALYDIDNNASYRVTAVNGLGVAQNIDLDYTGSRLTVSGSSTSRDITANSSKTDNANNRGTVVIRVDGPVKSITITVLAMGTDAPDREVYLSDIWACVTGSFPNNYYGVSRPFTGQPQYVLTVLGNTVYQTNTANGNSRPLFTDAGHTNINSTAYDPYNRIVYYTYSLMANATADRNERALRKYDVKTGLISVVVSDVRTIGIATYEEGVISGGAAFYNGSLYLGIEGYTGTSGGGSYAAGRKSCVWKINFDASGNVVGNASQVYGALADNGTSSSNIHDWADFGIVDGMLYDFNGSSSGSYILHHDLMTGQILNTYGPISSAGASGWIPGQVSVGWDGKVYQTFAQSSASIVPYIAEYNMNGTIGTKYNMTAASPFIPAIPSLGDAAEAFRPYMDFGDAPLSYEGADPVWAPAVHDTGTSRGALKLGPDVNVEWLKRGLTTYDDDYDDGLPYGVPILSPGNPNYAFEVNVMNNTGSDATLVAWVDFNNNGVFDPSEGRTLTFPSSPTLQAQWIYWLGITIHPGLVPGTYTYLRLRLTSASNGITVNNPTGYYSNGEVEDYRVVVDNAPLPTYLLSFNAKKQSGNAVKLDWTAIGENDLQFFGYTIERSAEGTKWESIAYVPGKKTNNQTAYEFIDHSPAGGTNRYRIVIGQSNGRNKTSDIRTVEFPQTGKWLTVAPNPVVDRIKITCDNNTQRGSIDVRILSTAGVTLLKEVKKINAGKNQLEVAVPATWNNGTYFVQVTDGVNTETHKIIIKR</sequence>
<evidence type="ECO:0000259" key="3">
    <source>
        <dbReference type="Pfam" id="PF20009"/>
    </source>
</evidence>
<evidence type="ECO:0000259" key="2">
    <source>
        <dbReference type="Pfam" id="PF18962"/>
    </source>
</evidence>
<evidence type="ECO:0000256" key="1">
    <source>
        <dbReference type="SAM" id="SignalP"/>
    </source>
</evidence>
<dbReference type="InterPro" id="IPR026444">
    <property type="entry name" value="Secre_tail"/>
</dbReference>